<gene>
    <name evidence="1" type="ORF">BPOR_0184g00160</name>
</gene>
<protein>
    <submittedName>
        <fullName evidence="1">Uncharacterized protein</fullName>
    </submittedName>
</protein>
<sequence length="104" mass="11703">MTQSMNKFTRKSHYNGKSSHQVQMLGSWSKSLVSISLVGEYELIENIELISNVSTVGLSKKVGSIKTARPWLLGLSLMQLVKLVRSDCAEHAVYRTKESMEEQN</sequence>
<name>A0A4Z1KUI8_9HELO</name>
<dbReference type="AlphaFoldDB" id="A0A4Z1KUI8"/>
<evidence type="ECO:0000313" key="1">
    <source>
        <dbReference type="EMBL" id="TGO88106.1"/>
    </source>
</evidence>
<reference evidence="1 2" key="1">
    <citation type="submission" date="2017-12" db="EMBL/GenBank/DDBJ databases">
        <title>Comparative genomics of Botrytis spp.</title>
        <authorList>
            <person name="Valero-Jimenez C.A."/>
            <person name="Tapia P."/>
            <person name="Veloso J."/>
            <person name="Silva-Moreno E."/>
            <person name="Staats M."/>
            <person name="Valdes J.H."/>
            <person name="Van Kan J.A.L."/>
        </authorList>
    </citation>
    <scope>NUCLEOTIDE SEQUENCE [LARGE SCALE GENOMIC DNA]</scope>
    <source>
        <strain evidence="1 2">MUCL3349</strain>
    </source>
</reference>
<accession>A0A4Z1KUI8</accession>
<dbReference type="Proteomes" id="UP000297280">
    <property type="component" value="Unassembled WGS sequence"/>
</dbReference>
<comment type="caution">
    <text evidence="1">The sequence shown here is derived from an EMBL/GenBank/DDBJ whole genome shotgun (WGS) entry which is preliminary data.</text>
</comment>
<dbReference type="EMBL" id="PQXO01000184">
    <property type="protein sequence ID" value="TGO88106.1"/>
    <property type="molecule type" value="Genomic_DNA"/>
</dbReference>
<organism evidence="1 2">
    <name type="scientific">Botrytis porri</name>
    <dbReference type="NCBI Taxonomy" id="87229"/>
    <lineage>
        <taxon>Eukaryota</taxon>
        <taxon>Fungi</taxon>
        <taxon>Dikarya</taxon>
        <taxon>Ascomycota</taxon>
        <taxon>Pezizomycotina</taxon>
        <taxon>Leotiomycetes</taxon>
        <taxon>Helotiales</taxon>
        <taxon>Sclerotiniaceae</taxon>
        <taxon>Botrytis</taxon>
    </lineage>
</organism>
<proteinExistence type="predicted"/>
<keyword evidence="2" id="KW-1185">Reference proteome</keyword>
<evidence type="ECO:0000313" key="2">
    <source>
        <dbReference type="Proteomes" id="UP000297280"/>
    </source>
</evidence>